<organism evidence="1">
    <name type="scientific">Tanacetum cinerariifolium</name>
    <name type="common">Dalmatian daisy</name>
    <name type="synonym">Chrysanthemum cinerariifolium</name>
    <dbReference type="NCBI Taxonomy" id="118510"/>
    <lineage>
        <taxon>Eukaryota</taxon>
        <taxon>Viridiplantae</taxon>
        <taxon>Streptophyta</taxon>
        <taxon>Embryophyta</taxon>
        <taxon>Tracheophyta</taxon>
        <taxon>Spermatophyta</taxon>
        <taxon>Magnoliopsida</taxon>
        <taxon>eudicotyledons</taxon>
        <taxon>Gunneridae</taxon>
        <taxon>Pentapetalae</taxon>
        <taxon>asterids</taxon>
        <taxon>campanulids</taxon>
        <taxon>Asterales</taxon>
        <taxon>Asteraceae</taxon>
        <taxon>Asteroideae</taxon>
        <taxon>Anthemideae</taxon>
        <taxon>Anthemidinae</taxon>
        <taxon>Tanacetum</taxon>
    </lineage>
</organism>
<gene>
    <name evidence="1" type="ORF">Tci_041584</name>
</gene>
<dbReference type="AlphaFoldDB" id="A0A6L2M6G3"/>
<dbReference type="EMBL" id="BKCJ010005966">
    <property type="protein sequence ID" value="GEU69606.1"/>
    <property type="molecule type" value="Genomic_DNA"/>
</dbReference>
<evidence type="ECO:0008006" key="2">
    <source>
        <dbReference type="Google" id="ProtNLM"/>
    </source>
</evidence>
<evidence type="ECO:0000313" key="1">
    <source>
        <dbReference type="EMBL" id="GEU69606.1"/>
    </source>
</evidence>
<name>A0A6L2M6G3_TANCI</name>
<protein>
    <recommendedName>
        <fullName evidence="2">DUF4283 domain-containing protein</fullName>
    </recommendedName>
</protein>
<accession>A0A6L2M6G3</accession>
<reference evidence="1" key="1">
    <citation type="journal article" date="2019" name="Sci. Rep.">
        <title>Draft genome of Tanacetum cinerariifolium, the natural source of mosquito coil.</title>
        <authorList>
            <person name="Yamashiro T."/>
            <person name="Shiraishi A."/>
            <person name="Satake H."/>
            <person name="Nakayama K."/>
        </authorList>
    </citation>
    <scope>NUCLEOTIDE SEQUENCE</scope>
</reference>
<sequence length="286" mass="31768">MGDVNNEEFMVDGDDSGKELDVMGMMSEFLTIGESMNKAIENVSVVVTKSDENLSHNMSNKSTDMELQNTESYDKTNEVTCNVNVTNQNVINTCNHDSTSVMKTNGFKINSSYAKVVGNGSELSKELLYIPSEINENRDEVVIFEEKMRRYGRHGLAEIIANNSDISFFKFKSVEGMNYVTEQIPWMVNGRPFVVQKWDLDVCTEKAYPPSRLGKPIMMDNMTASMCHKGTGGAGYARILVEVVAKKVRLPSAKKATTLLLCMMMGIDVDEIKVVGNPYLDSGCQG</sequence>
<proteinExistence type="predicted"/>
<comment type="caution">
    <text evidence="1">The sequence shown here is derived from an EMBL/GenBank/DDBJ whole genome shotgun (WGS) entry which is preliminary data.</text>
</comment>